<evidence type="ECO:0000313" key="4">
    <source>
        <dbReference type="EMBL" id="QRN55581.1"/>
    </source>
</evidence>
<feature type="domain" description="Tyr recombinase" evidence="3">
    <location>
        <begin position="162"/>
        <end position="355"/>
    </location>
</feature>
<evidence type="ECO:0000256" key="1">
    <source>
        <dbReference type="ARBA" id="ARBA00023125"/>
    </source>
</evidence>
<dbReference type="InterPro" id="IPR011010">
    <property type="entry name" value="DNA_brk_join_enz"/>
</dbReference>
<dbReference type="RefSeq" id="WP_188799147.1">
    <property type="nucleotide sequence ID" value="NZ_BMIZ01000001.1"/>
</dbReference>
<dbReference type="Gene3D" id="1.10.150.130">
    <property type="match status" value="1"/>
</dbReference>
<dbReference type="Pfam" id="PF00589">
    <property type="entry name" value="Phage_integrase"/>
    <property type="match status" value="1"/>
</dbReference>
<sequence>MKNNPILPVPAALPAVSPETLASTAAAAVRDILEEAASANTTRSYTSALRYWAAWFYGRFGQSLTLPVPEAAVVQFIVDHVARRTREGLQWELPTPLDTDLVAAGVKQKHGPLTLATVGHRVAVLSAVHRLKKLANPCDGQAVRHLLSRARRAAVKRGERPAKKTAITRTELEAMVVTCDDSLEGVRDRALLYFAFASGGRRRSEVADADLADLTVIGPNEYVYRLERSKTQQAGPRPADTPDKPVVGVAGAALTTWLARSGLTDGPIFRRLWKQRLGPRLSPAAIAQIVQRRAALASLKGSFGGHSLRSGFVTEGARQGVALPALMAMTNHRSVGSVIGYFQAGGVAQNPAAHLLDQPGMDEPNDAGASPAP</sequence>
<evidence type="ECO:0000313" key="5">
    <source>
        <dbReference type="Proteomes" id="UP000663181"/>
    </source>
</evidence>
<dbReference type="PROSITE" id="PS51898">
    <property type="entry name" value="TYR_RECOMBINASE"/>
    <property type="match status" value="1"/>
</dbReference>
<accession>A0ABX7GYQ2</accession>
<dbReference type="Gene3D" id="1.10.443.10">
    <property type="entry name" value="Intergrase catalytic core"/>
    <property type="match status" value="1"/>
</dbReference>
<keyword evidence="2" id="KW-0233">DNA recombination</keyword>
<organism evidence="4 5">
    <name type="scientific">Dyella caseinilytica</name>
    <dbReference type="NCBI Taxonomy" id="1849581"/>
    <lineage>
        <taxon>Bacteria</taxon>
        <taxon>Pseudomonadati</taxon>
        <taxon>Pseudomonadota</taxon>
        <taxon>Gammaproteobacteria</taxon>
        <taxon>Lysobacterales</taxon>
        <taxon>Rhodanobacteraceae</taxon>
        <taxon>Dyella</taxon>
    </lineage>
</organism>
<protein>
    <submittedName>
        <fullName evidence="4">Site-specific integrase</fullName>
    </submittedName>
</protein>
<evidence type="ECO:0000259" key="3">
    <source>
        <dbReference type="PROSITE" id="PS51898"/>
    </source>
</evidence>
<dbReference type="InterPro" id="IPR002104">
    <property type="entry name" value="Integrase_catalytic"/>
</dbReference>
<gene>
    <name evidence="4" type="ORF">ISN74_09785</name>
</gene>
<name>A0ABX7GYQ2_9GAMM</name>
<keyword evidence="1" id="KW-0238">DNA-binding</keyword>
<dbReference type="InterPro" id="IPR010998">
    <property type="entry name" value="Integrase_recombinase_N"/>
</dbReference>
<keyword evidence="5" id="KW-1185">Reference proteome</keyword>
<reference evidence="4 5" key="1">
    <citation type="submission" date="2020-10" db="EMBL/GenBank/DDBJ databases">
        <title>Phylogeny of dyella-like bacteria.</title>
        <authorList>
            <person name="Fu J."/>
        </authorList>
    </citation>
    <scope>NUCLEOTIDE SEQUENCE [LARGE SCALE GENOMIC DNA]</scope>
    <source>
        <strain evidence="4 5">DHOB09</strain>
    </source>
</reference>
<dbReference type="InterPro" id="IPR013762">
    <property type="entry name" value="Integrase-like_cat_sf"/>
</dbReference>
<dbReference type="Proteomes" id="UP000663181">
    <property type="component" value="Chromosome"/>
</dbReference>
<proteinExistence type="predicted"/>
<dbReference type="SUPFAM" id="SSF56349">
    <property type="entry name" value="DNA breaking-rejoining enzymes"/>
    <property type="match status" value="1"/>
</dbReference>
<dbReference type="EMBL" id="CP064030">
    <property type="protein sequence ID" value="QRN55581.1"/>
    <property type="molecule type" value="Genomic_DNA"/>
</dbReference>
<dbReference type="SUPFAM" id="SSF47823">
    <property type="entry name" value="lambda integrase-like, N-terminal domain"/>
    <property type="match status" value="1"/>
</dbReference>
<evidence type="ECO:0000256" key="2">
    <source>
        <dbReference type="ARBA" id="ARBA00023172"/>
    </source>
</evidence>
<dbReference type="CDD" id="cd00799">
    <property type="entry name" value="INT_Cre_C"/>
    <property type="match status" value="1"/>
</dbReference>